<reference evidence="9 10" key="1">
    <citation type="journal article" date="2018" name="Nat. Biotechnol.">
        <title>A standardized bacterial taxonomy based on genome phylogeny substantially revises the tree of life.</title>
        <authorList>
            <person name="Parks D.H."/>
            <person name="Chuvochina M."/>
            <person name="Waite D.W."/>
            <person name="Rinke C."/>
            <person name="Skarshewski A."/>
            <person name="Chaumeil P.A."/>
            <person name="Hugenholtz P."/>
        </authorList>
    </citation>
    <scope>NUCLEOTIDE SEQUENCE [LARGE SCALE GENOMIC DNA]</scope>
    <source>
        <strain evidence="9">UBA8672</strain>
    </source>
</reference>
<dbReference type="Pfam" id="PF05191">
    <property type="entry name" value="ADK_lid"/>
    <property type="match status" value="1"/>
</dbReference>
<dbReference type="NCBIfam" id="NF001381">
    <property type="entry name" value="PRK00279.1-3"/>
    <property type="match status" value="1"/>
</dbReference>
<feature type="binding site" evidence="5">
    <location>
        <position position="93"/>
    </location>
    <ligand>
        <name>AMP</name>
        <dbReference type="ChEBI" id="CHEBI:456215"/>
    </ligand>
</feature>
<dbReference type="EC" id="2.7.4.3" evidence="5 7"/>
<dbReference type="InterPro" id="IPR000850">
    <property type="entry name" value="Adenylat/UMP-CMP_kin"/>
</dbReference>
<keyword evidence="4 5" id="KW-0418">Kinase</keyword>
<dbReference type="FunFam" id="3.40.50.300:FF:000106">
    <property type="entry name" value="Adenylate kinase mitochondrial"/>
    <property type="match status" value="1"/>
</dbReference>
<feature type="binding site" evidence="5">
    <location>
        <begin position="86"/>
        <end position="89"/>
    </location>
    <ligand>
        <name>AMP</name>
        <dbReference type="ChEBI" id="CHEBI:456215"/>
    </ligand>
</feature>
<feature type="binding site" evidence="5">
    <location>
        <position position="32"/>
    </location>
    <ligand>
        <name>AMP</name>
        <dbReference type="ChEBI" id="CHEBI:456215"/>
    </ligand>
</feature>
<dbReference type="EMBL" id="DPPF01000221">
    <property type="protein sequence ID" value="HCW94076.1"/>
    <property type="molecule type" value="Genomic_DNA"/>
</dbReference>
<dbReference type="GO" id="GO:0044209">
    <property type="term" value="P:AMP salvage"/>
    <property type="evidence" value="ECO:0007669"/>
    <property type="project" value="UniProtKB-UniRule"/>
</dbReference>
<dbReference type="SUPFAM" id="SSF52540">
    <property type="entry name" value="P-loop containing nucleoside triphosphate hydrolases"/>
    <property type="match status" value="1"/>
</dbReference>
<name>A0A3D5QE07_FLESI</name>
<dbReference type="InterPro" id="IPR006259">
    <property type="entry name" value="Adenyl_kin_sub"/>
</dbReference>
<evidence type="ECO:0000256" key="5">
    <source>
        <dbReference type="HAMAP-Rule" id="MF_00235"/>
    </source>
</evidence>
<comment type="pathway">
    <text evidence="5">Purine metabolism; AMP biosynthesis via salvage pathway; AMP from ADP: step 1/1.</text>
</comment>
<dbReference type="NCBIfam" id="NF011100">
    <property type="entry name" value="PRK14527.1"/>
    <property type="match status" value="1"/>
</dbReference>
<evidence type="ECO:0000313" key="9">
    <source>
        <dbReference type="EMBL" id="HCW94076.1"/>
    </source>
</evidence>
<dbReference type="NCBIfam" id="TIGR01351">
    <property type="entry name" value="adk"/>
    <property type="match status" value="1"/>
</dbReference>
<dbReference type="HAMAP" id="MF_00235">
    <property type="entry name" value="Adenylate_kinase_Adk"/>
    <property type="match status" value="1"/>
</dbReference>
<dbReference type="InterPro" id="IPR007862">
    <property type="entry name" value="Adenylate_kinase_lid-dom"/>
</dbReference>
<dbReference type="NCBIfam" id="NF001380">
    <property type="entry name" value="PRK00279.1-2"/>
    <property type="match status" value="1"/>
</dbReference>
<feature type="binding site" evidence="5">
    <location>
        <position position="152"/>
    </location>
    <ligand>
        <name>Zn(2+)</name>
        <dbReference type="ChEBI" id="CHEBI:29105"/>
        <note>structural</note>
    </ligand>
</feature>
<organism evidence="9 10">
    <name type="scientific">Flexistipes sinusarabici</name>
    <dbReference type="NCBI Taxonomy" id="2352"/>
    <lineage>
        <taxon>Bacteria</taxon>
        <taxon>Pseudomonadati</taxon>
        <taxon>Deferribacterota</taxon>
        <taxon>Deferribacteres</taxon>
        <taxon>Deferribacterales</taxon>
        <taxon>Flexistipitaceae</taxon>
        <taxon>Flexistipes</taxon>
    </lineage>
</organism>
<comment type="subcellular location">
    <subcellularLocation>
        <location evidence="5 7">Cytoplasm</location>
    </subcellularLocation>
</comment>
<evidence type="ECO:0000256" key="1">
    <source>
        <dbReference type="ARBA" id="ARBA00022679"/>
    </source>
</evidence>
<feature type="region of interest" description="NMP" evidence="5">
    <location>
        <begin position="31"/>
        <end position="60"/>
    </location>
</feature>
<feature type="binding site" evidence="5">
    <location>
        <position position="162"/>
    </location>
    <ligand>
        <name>AMP</name>
        <dbReference type="ChEBI" id="CHEBI:456215"/>
    </ligand>
</feature>
<comment type="caution">
    <text evidence="9">The sequence shown here is derived from an EMBL/GenBank/DDBJ whole genome shotgun (WGS) entry which is preliminary data.</text>
</comment>
<evidence type="ECO:0000256" key="7">
    <source>
        <dbReference type="RuleBase" id="RU003331"/>
    </source>
</evidence>
<feature type="binding site" evidence="5">
    <location>
        <position position="132"/>
    </location>
    <ligand>
        <name>Zn(2+)</name>
        <dbReference type="ChEBI" id="CHEBI:29105"/>
        <note>structural</note>
    </ligand>
</feature>
<keyword evidence="5" id="KW-0862">Zinc</keyword>
<dbReference type="InterPro" id="IPR033690">
    <property type="entry name" value="Adenylat_kinase_CS"/>
</dbReference>
<keyword evidence="5 7" id="KW-0067">ATP-binding</keyword>
<comment type="caution">
    <text evidence="5">Lacks conserved residue(s) required for the propagation of feature annotation.</text>
</comment>
<proteinExistence type="inferred from homology"/>
<dbReference type="GO" id="GO:0004017">
    <property type="term" value="F:AMP kinase activity"/>
    <property type="evidence" value="ECO:0007669"/>
    <property type="project" value="UniProtKB-UniRule"/>
</dbReference>
<feature type="binding site" evidence="5">
    <location>
        <position position="173"/>
    </location>
    <ligand>
        <name>AMP</name>
        <dbReference type="ChEBI" id="CHEBI:456215"/>
    </ligand>
</feature>
<feature type="binding site" evidence="5">
    <location>
        <begin position="11"/>
        <end position="16"/>
    </location>
    <ligand>
        <name>ATP</name>
        <dbReference type="ChEBI" id="CHEBI:30616"/>
    </ligand>
</feature>
<feature type="binding site" evidence="5">
    <location>
        <position position="201"/>
    </location>
    <ligand>
        <name>ATP</name>
        <dbReference type="ChEBI" id="CHEBI:30616"/>
    </ligand>
</feature>
<evidence type="ECO:0000313" key="10">
    <source>
        <dbReference type="Proteomes" id="UP000262325"/>
    </source>
</evidence>
<dbReference type="Proteomes" id="UP000262325">
    <property type="component" value="Unassembled WGS sequence"/>
</dbReference>
<evidence type="ECO:0000256" key="6">
    <source>
        <dbReference type="RuleBase" id="RU003330"/>
    </source>
</evidence>
<dbReference type="InterPro" id="IPR027417">
    <property type="entry name" value="P-loop_NTPase"/>
</dbReference>
<dbReference type="PANTHER" id="PTHR23359">
    <property type="entry name" value="NUCLEOTIDE KINASE"/>
    <property type="match status" value="1"/>
</dbReference>
<dbReference type="GO" id="GO:0005737">
    <property type="term" value="C:cytoplasm"/>
    <property type="evidence" value="ECO:0007669"/>
    <property type="project" value="UniProtKB-SubCell"/>
</dbReference>
<feature type="binding site" evidence="5">
    <location>
        <position position="135"/>
    </location>
    <ligand>
        <name>Zn(2+)</name>
        <dbReference type="ChEBI" id="CHEBI:29105"/>
        <note>structural</note>
    </ligand>
</feature>
<protein>
    <recommendedName>
        <fullName evidence="5 7">Adenylate kinase</fullName>
        <shortName evidence="5">AK</shortName>
        <ecNumber evidence="5 7">2.7.4.3</ecNumber>
    </recommendedName>
    <alternativeName>
        <fullName evidence="5">ATP-AMP transphosphorylase</fullName>
    </alternativeName>
    <alternativeName>
        <fullName evidence="5">ATP:AMP phosphotransferase</fullName>
    </alternativeName>
    <alternativeName>
        <fullName evidence="5">Adenylate monophosphate kinase</fullName>
    </alternativeName>
</protein>
<feature type="binding site" evidence="5">
    <location>
        <position position="129"/>
    </location>
    <ligand>
        <name>ATP</name>
        <dbReference type="ChEBI" id="CHEBI:30616"/>
    </ligand>
</feature>
<dbReference type="GO" id="GO:0008270">
    <property type="term" value="F:zinc ion binding"/>
    <property type="evidence" value="ECO:0007669"/>
    <property type="project" value="UniProtKB-UniRule"/>
</dbReference>
<comment type="domain">
    <text evidence="5">Consists of three domains, a large central CORE domain and two small peripheral domains, NMPbind and LID, which undergo movements during catalysis. The LID domain closes over the site of phosphoryl transfer upon ATP binding. Assembling and dissambling the active center during each catalytic cycle provides an effective means to prevent ATP hydrolysis. Some bacteria have evolved a zinc-coordinating structure that stabilizes the LID domain.</text>
</comment>
<comment type="subunit">
    <text evidence="5 7">Monomer.</text>
</comment>
<dbReference type="PRINTS" id="PR00094">
    <property type="entry name" value="ADENYLTKNASE"/>
</dbReference>
<feature type="binding site" evidence="5">
    <location>
        <position position="37"/>
    </location>
    <ligand>
        <name>AMP</name>
        <dbReference type="ChEBI" id="CHEBI:456215"/>
    </ligand>
</feature>
<keyword evidence="1 5" id="KW-0808">Transferase</keyword>
<feature type="region of interest" description="LID" evidence="5">
    <location>
        <begin position="128"/>
        <end position="165"/>
    </location>
</feature>
<dbReference type="Gene3D" id="3.40.50.300">
    <property type="entry name" value="P-loop containing nucleotide triphosphate hydrolases"/>
    <property type="match status" value="1"/>
</dbReference>
<comment type="catalytic activity">
    <reaction evidence="5 7">
        <text>AMP + ATP = 2 ADP</text>
        <dbReference type="Rhea" id="RHEA:12973"/>
        <dbReference type="ChEBI" id="CHEBI:30616"/>
        <dbReference type="ChEBI" id="CHEBI:456215"/>
        <dbReference type="ChEBI" id="CHEBI:456216"/>
        <dbReference type="EC" id="2.7.4.3"/>
    </reaction>
</comment>
<dbReference type="UniPathway" id="UPA00588">
    <property type="reaction ID" value="UER00649"/>
</dbReference>
<dbReference type="PROSITE" id="PS00113">
    <property type="entry name" value="ADENYLATE_KINASE"/>
    <property type="match status" value="1"/>
</dbReference>
<gene>
    <name evidence="5" type="primary">adk</name>
    <name evidence="9" type="ORF">DHM44_10395</name>
</gene>
<keyword evidence="5" id="KW-0479">Metal-binding</keyword>
<evidence type="ECO:0000259" key="8">
    <source>
        <dbReference type="Pfam" id="PF05191"/>
    </source>
</evidence>
<accession>A0A3D5QE07</accession>
<evidence type="ECO:0000256" key="3">
    <source>
        <dbReference type="ARBA" id="ARBA00022741"/>
    </source>
</evidence>
<dbReference type="AlphaFoldDB" id="A0A3D5QE07"/>
<keyword evidence="2 5" id="KW-0545">Nucleotide biosynthesis</keyword>
<comment type="similarity">
    <text evidence="5 6">Belongs to the adenylate kinase family.</text>
</comment>
<feature type="binding site" evidence="5">
    <location>
        <position position="155"/>
    </location>
    <ligand>
        <name>Zn(2+)</name>
        <dbReference type="ChEBI" id="CHEBI:29105"/>
        <note>structural</note>
    </ligand>
</feature>
<feature type="binding site" evidence="5">
    <location>
        <begin position="58"/>
        <end position="60"/>
    </location>
    <ligand>
        <name>AMP</name>
        <dbReference type="ChEBI" id="CHEBI:456215"/>
    </ligand>
</feature>
<keyword evidence="3 5" id="KW-0547">Nucleotide-binding</keyword>
<dbReference type="Pfam" id="PF00406">
    <property type="entry name" value="ADK"/>
    <property type="match status" value="1"/>
</dbReference>
<evidence type="ECO:0000256" key="4">
    <source>
        <dbReference type="ARBA" id="ARBA00022777"/>
    </source>
</evidence>
<sequence>MINMVFLGPPGAGKGTQSEQIIKDFGIVQVSTGDILRKAVKDGSELGKLAKQYMDEGKLVPDDVIIGIVKDRLKEKDCQNGFILDGFPRTIPQAEALDKMLKDDLNISLTHVISLEVDDGKIKERLTGRRTCPQCGRGYHISFDPPEKQEICDECNTQLVQRDDDKEETIKKRLNVYHEQTEQLKDYYRKQSILTTVDGEKTPDEVYKNIKDILS</sequence>
<keyword evidence="5" id="KW-0963">Cytoplasm</keyword>
<dbReference type="GO" id="GO:0005524">
    <property type="term" value="F:ATP binding"/>
    <property type="evidence" value="ECO:0007669"/>
    <property type="project" value="UniProtKB-UniRule"/>
</dbReference>
<comment type="function">
    <text evidence="5">Catalyzes the reversible transfer of the terminal phosphate group between ATP and AMP. Plays an important role in cellular energy homeostasis and in adenine nucleotide metabolism.</text>
</comment>
<dbReference type="CDD" id="cd01428">
    <property type="entry name" value="ADK"/>
    <property type="match status" value="1"/>
</dbReference>
<evidence type="ECO:0000256" key="2">
    <source>
        <dbReference type="ARBA" id="ARBA00022727"/>
    </source>
</evidence>
<feature type="domain" description="Adenylate kinase active site lid" evidence="8">
    <location>
        <begin position="129"/>
        <end position="164"/>
    </location>
</feature>